<comment type="caution">
    <text evidence="1">The sequence shown here is derived from an EMBL/GenBank/DDBJ whole genome shotgun (WGS) entry which is preliminary data.</text>
</comment>
<organism evidence="1 2">
    <name type="scientific">Mangrovihabitans endophyticus</name>
    <dbReference type="NCBI Taxonomy" id="1751298"/>
    <lineage>
        <taxon>Bacteria</taxon>
        <taxon>Bacillati</taxon>
        <taxon>Actinomycetota</taxon>
        <taxon>Actinomycetes</taxon>
        <taxon>Micromonosporales</taxon>
        <taxon>Micromonosporaceae</taxon>
        <taxon>Mangrovihabitans</taxon>
    </lineage>
</organism>
<reference evidence="1" key="2">
    <citation type="submission" date="2020-09" db="EMBL/GenBank/DDBJ databases">
        <authorList>
            <person name="Sun Q."/>
            <person name="Zhou Y."/>
        </authorList>
    </citation>
    <scope>NUCLEOTIDE SEQUENCE</scope>
    <source>
        <strain evidence="1">CGMCC 4.7299</strain>
    </source>
</reference>
<reference evidence="1" key="1">
    <citation type="journal article" date="2014" name="Int. J. Syst. Evol. Microbiol.">
        <title>Complete genome sequence of Corynebacterium casei LMG S-19264T (=DSM 44701T), isolated from a smear-ripened cheese.</title>
        <authorList>
            <consortium name="US DOE Joint Genome Institute (JGI-PGF)"/>
            <person name="Walter F."/>
            <person name="Albersmeier A."/>
            <person name="Kalinowski J."/>
            <person name="Ruckert C."/>
        </authorList>
    </citation>
    <scope>NUCLEOTIDE SEQUENCE</scope>
    <source>
        <strain evidence="1">CGMCC 4.7299</strain>
    </source>
</reference>
<sequence>MVIPSRPALPALGVVAEVSYPGARIRPADDAFILLNREFEAAEGTFLLGLRGAGLVWDRVTFSRMEQAMRTACKSTRAMTSCRAGWRRGSITFHIS</sequence>
<keyword evidence="2" id="KW-1185">Reference proteome</keyword>
<dbReference type="EMBL" id="BMMX01000055">
    <property type="protein sequence ID" value="GGL17312.1"/>
    <property type="molecule type" value="Genomic_DNA"/>
</dbReference>
<proteinExistence type="predicted"/>
<gene>
    <name evidence="1" type="ORF">GCM10012284_59850</name>
</gene>
<dbReference type="Proteomes" id="UP000656042">
    <property type="component" value="Unassembled WGS sequence"/>
</dbReference>
<dbReference type="AlphaFoldDB" id="A0A8J3C7W5"/>
<evidence type="ECO:0000313" key="2">
    <source>
        <dbReference type="Proteomes" id="UP000656042"/>
    </source>
</evidence>
<name>A0A8J3C7W5_9ACTN</name>
<evidence type="ECO:0000313" key="1">
    <source>
        <dbReference type="EMBL" id="GGL17312.1"/>
    </source>
</evidence>
<protein>
    <submittedName>
        <fullName evidence="1">Uncharacterized protein</fullName>
    </submittedName>
</protein>
<accession>A0A8J3C7W5</accession>